<dbReference type="GO" id="GO:0008745">
    <property type="term" value="F:N-acetylmuramoyl-L-alanine amidase activity"/>
    <property type="evidence" value="ECO:0007669"/>
    <property type="project" value="UniProtKB-EC"/>
</dbReference>
<dbReference type="AlphaFoldDB" id="A0A348W943"/>
<evidence type="ECO:0000313" key="7">
    <source>
        <dbReference type="Proteomes" id="UP000264719"/>
    </source>
</evidence>
<dbReference type="Proteomes" id="UP000264719">
    <property type="component" value="Unassembled WGS sequence"/>
</dbReference>
<comment type="catalytic activity">
    <reaction evidence="1">
        <text>Hydrolyzes the link between N-acetylmuramoyl residues and L-amino acid residues in certain cell-wall glycopeptides.</text>
        <dbReference type="EC" id="3.5.1.28"/>
    </reaction>
</comment>
<dbReference type="InterPro" id="IPR051206">
    <property type="entry name" value="NAMLAA_amidase_2"/>
</dbReference>
<dbReference type="CDD" id="cd06583">
    <property type="entry name" value="PGRP"/>
    <property type="match status" value="1"/>
</dbReference>
<reference evidence="6 7" key="1">
    <citation type="journal article" date="2018" name="Nat. Biotechnol.">
        <title>A standardized bacterial taxonomy based on genome phylogeny substantially revises the tree of life.</title>
        <authorList>
            <person name="Parks D.H."/>
            <person name="Chuvochina M."/>
            <person name="Waite D.W."/>
            <person name="Rinke C."/>
            <person name="Skarshewski A."/>
            <person name="Chaumeil P.A."/>
            <person name="Hugenholtz P."/>
        </authorList>
    </citation>
    <scope>NUCLEOTIDE SEQUENCE [LARGE SCALE GENOMIC DNA]</scope>
    <source>
        <strain evidence="6">UBA9169</strain>
    </source>
</reference>
<sequence length="246" mass="27280">MAEPGQDRSALAEGLPEDLIWHPSPNQNERAGGPADTLLLHFTNMETAEAAVARLCCPEAKVSCHYVIAEDGRAWQLVAEERRAYHAGLGGWGRVAQDMNSRTIGIELANRGNHPFPEPQMRVLEAMMRGIMARWSIPPERVIGHSDMAPDRKDDPGPHFDWQRLARQGLAVWPEVTAPRGDEDLTQFRALAGQVGYRPEFSDEHVLAAVRLRYRPWGRGPLGAEDIAVLRDIAARYPVDRGQGAA</sequence>
<keyword evidence="4" id="KW-0961">Cell wall biogenesis/degradation</keyword>
<gene>
    <name evidence="6" type="ORF">DCS45_04135</name>
</gene>
<protein>
    <recommendedName>
        <fullName evidence="2">N-acetylmuramoyl-L-alanine amidase</fullName>
        <ecNumber evidence="2">3.5.1.28</ecNumber>
    </recommendedName>
</protein>
<dbReference type="GO" id="GO:0071555">
    <property type="term" value="P:cell wall organization"/>
    <property type="evidence" value="ECO:0007669"/>
    <property type="project" value="UniProtKB-KW"/>
</dbReference>
<name>A0A348W943_9RHOB</name>
<dbReference type="Gene3D" id="3.40.80.10">
    <property type="entry name" value="Peptidoglycan recognition protein-like"/>
    <property type="match status" value="1"/>
</dbReference>
<dbReference type="SMART" id="SM00644">
    <property type="entry name" value="Ami_2"/>
    <property type="match status" value="1"/>
</dbReference>
<dbReference type="PANTHER" id="PTHR30417:SF1">
    <property type="entry name" value="N-ACETYLMURAMOYL-L-ALANINE AMIDASE AMID"/>
    <property type="match status" value="1"/>
</dbReference>
<evidence type="ECO:0000256" key="1">
    <source>
        <dbReference type="ARBA" id="ARBA00001561"/>
    </source>
</evidence>
<dbReference type="GO" id="GO:0009253">
    <property type="term" value="P:peptidoglycan catabolic process"/>
    <property type="evidence" value="ECO:0007669"/>
    <property type="project" value="InterPro"/>
</dbReference>
<dbReference type="InterPro" id="IPR036505">
    <property type="entry name" value="Amidase/PGRP_sf"/>
</dbReference>
<evidence type="ECO:0000259" key="5">
    <source>
        <dbReference type="SMART" id="SM00644"/>
    </source>
</evidence>
<evidence type="ECO:0000256" key="4">
    <source>
        <dbReference type="ARBA" id="ARBA00023316"/>
    </source>
</evidence>
<dbReference type="InterPro" id="IPR002502">
    <property type="entry name" value="Amidase_domain"/>
</dbReference>
<keyword evidence="3" id="KW-0378">Hydrolase</keyword>
<proteinExistence type="predicted"/>
<dbReference type="PANTHER" id="PTHR30417">
    <property type="entry name" value="N-ACETYLMURAMOYL-L-ALANINE AMIDASE AMID"/>
    <property type="match status" value="1"/>
</dbReference>
<evidence type="ECO:0000256" key="3">
    <source>
        <dbReference type="ARBA" id="ARBA00022801"/>
    </source>
</evidence>
<dbReference type="Pfam" id="PF01510">
    <property type="entry name" value="Amidase_2"/>
    <property type="match status" value="1"/>
</dbReference>
<dbReference type="EC" id="3.5.1.28" evidence="2"/>
<dbReference type="GO" id="GO:0019867">
    <property type="term" value="C:outer membrane"/>
    <property type="evidence" value="ECO:0007669"/>
    <property type="project" value="TreeGrafter"/>
</dbReference>
<evidence type="ECO:0000313" key="6">
    <source>
        <dbReference type="EMBL" id="HAR51055.1"/>
    </source>
</evidence>
<dbReference type="GO" id="GO:0009254">
    <property type="term" value="P:peptidoglycan turnover"/>
    <property type="evidence" value="ECO:0007669"/>
    <property type="project" value="TreeGrafter"/>
</dbReference>
<dbReference type="RefSeq" id="WP_339853951.1">
    <property type="nucleotide sequence ID" value="NZ_CAXAXR010000007.1"/>
</dbReference>
<organism evidence="6 7">
    <name type="scientific">Roseovarius nubinhibens</name>
    <dbReference type="NCBI Taxonomy" id="314263"/>
    <lineage>
        <taxon>Bacteria</taxon>
        <taxon>Pseudomonadati</taxon>
        <taxon>Pseudomonadota</taxon>
        <taxon>Alphaproteobacteria</taxon>
        <taxon>Rhodobacterales</taxon>
        <taxon>Roseobacteraceae</taxon>
        <taxon>Roseovarius</taxon>
    </lineage>
</organism>
<feature type="domain" description="N-acetylmuramoyl-L-alanine amidase" evidence="5">
    <location>
        <begin position="22"/>
        <end position="157"/>
    </location>
</feature>
<dbReference type="SUPFAM" id="SSF55846">
    <property type="entry name" value="N-acetylmuramoyl-L-alanine amidase-like"/>
    <property type="match status" value="1"/>
</dbReference>
<dbReference type="EMBL" id="DMVW01000043">
    <property type="protein sequence ID" value="HAR51055.1"/>
    <property type="molecule type" value="Genomic_DNA"/>
</dbReference>
<accession>A0A348W943</accession>
<comment type="caution">
    <text evidence="6">The sequence shown here is derived from an EMBL/GenBank/DDBJ whole genome shotgun (WGS) entry which is preliminary data.</text>
</comment>
<evidence type="ECO:0000256" key="2">
    <source>
        <dbReference type="ARBA" id="ARBA00011901"/>
    </source>
</evidence>